<dbReference type="EC" id="3.4.21.53" evidence="10"/>
<dbReference type="Gene3D" id="3.40.50.300">
    <property type="entry name" value="P-loop containing nucleotide triphosphate hydrolases"/>
    <property type="match status" value="1"/>
</dbReference>
<organism evidence="16 17">
    <name type="scientific">Pygocentrus nattereri</name>
    <name type="common">Red-bellied piranha</name>
    <dbReference type="NCBI Taxonomy" id="42514"/>
    <lineage>
        <taxon>Eukaryota</taxon>
        <taxon>Metazoa</taxon>
        <taxon>Chordata</taxon>
        <taxon>Craniata</taxon>
        <taxon>Vertebrata</taxon>
        <taxon>Euteleostomi</taxon>
        <taxon>Actinopterygii</taxon>
        <taxon>Neopterygii</taxon>
        <taxon>Teleostei</taxon>
        <taxon>Ostariophysi</taxon>
        <taxon>Characiformes</taxon>
        <taxon>Characoidei</taxon>
        <taxon>Pygocentrus</taxon>
    </lineage>
</organism>
<dbReference type="GO" id="GO:0005524">
    <property type="term" value="F:ATP binding"/>
    <property type="evidence" value="ECO:0007669"/>
    <property type="project" value="UniProtKB-UniRule"/>
</dbReference>
<evidence type="ECO:0000256" key="4">
    <source>
        <dbReference type="ARBA" id="ARBA00022801"/>
    </source>
</evidence>
<dbReference type="AlphaFoldDB" id="A0AAR2K817"/>
<dbReference type="InterPro" id="IPR008269">
    <property type="entry name" value="Lon_proteolytic"/>
</dbReference>
<dbReference type="GO" id="GO:0051131">
    <property type="term" value="P:chaperone-mediated protein complex assembly"/>
    <property type="evidence" value="ECO:0007669"/>
    <property type="project" value="UniProtKB-UniRule"/>
</dbReference>
<evidence type="ECO:0000313" key="17">
    <source>
        <dbReference type="Proteomes" id="UP001501920"/>
    </source>
</evidence>
<dbReference type="FunFam" id="1.20.5.5270:FF:000001">
    <property type="entry name" value="Lon protease homolog, mitochondrial"/>
    <property type="match status" value="1"/>
</dbReference>
<reference evidence="16 17" key="1">
    <citation type="submission" date="2020-10" db="EMBL/GenBank/DDBJ databases">
        <title>Pygocentrus nattereri (red-bellied piranha) genome, fPygNat1, primary haplotype.</title>
        <authorList>
            <person name="Myers G."/>
            <person name="Meyer A."/>
            <person name="Karagic N."/>
            <person name="Pippel M."/>
            <person name="Winkler S."/>
            <person name="Tracey A."/>
            <person name="Wood J."/>
            <person name="Formenti G."/>
            <person name="Howe K."/>
            <person name="Fedrigo O."/>
            <person name="Jarvis E.D."/>
        </authorList>
    </citation>
    <scope>NUCLEOTIDE SEQUENCE [LARGE SCALE GENOMIC DNA]</scope>
</reference>
<dbReference type="SMART" id="SM00382">
    <property type="entry name" value="AAA"/>
    <property type="match status" value="1"/>
</dbReference>
<evidence type="ECO:0000256" key="6">
    <source>
        <dbReference type="ARBA" id="ARBA00022840"/>
    </source>
</evidence>
<feature type="binding site" evidence="10">
    <location>
        <begin position="523"/>
        <end position="530"/>
    </location>
    <ligand>
        <name>ATP</name>
        <dbReference type="ChEBI" id="CHEBI:30616"/>
    </ligand>
</feature>
<evidence type="ECO:0000256" key="8">
    <source>
        <dbReference type="ARBA" id="ARBA00023128"/>
    </source>
</evidence>
<dbReference type="FunFam" id="3.40.50.300:FF:000021">
    <property type="entry name" value="Lon protease homolog"/>
    <property type="match status" value="1"/>
</dbReference>
<feature type="compositionally biased region" description="Gly residues" evidence="13">
    <location>
        <begin position="93"/>
        <end position="111"/>
    </location>
</feature>
<dbReference type="GO" id="GO:0070407">
    <property type="term" value="P:oxidation-dependent protein catabolic process"/>
    <property type="evidence" value="ECO:0007669"/>
    <property type="project" value="UniProtKB-UniRule"/>
</dbReference>
<dbReference type="Gene3D" id="3.30.230.10">
    <property type="match status" value="1"/>
</dbReference>
<keyword evidence="4 10" id="KW-0378">Hydrolase</keyword>
<dbReference type="InterPro" id="IPR014721">
    <property type="entry name" value="Ribsml_uS5_D2-typ_fold_subgr"/>
</dbReference>
<dbReference type="NCBIfam" id="TIGR00763">
    <property type="entry name" value="lon"/>
    <property type="match status" value="1"/>
</dbReference>
<dbReference type="Proteomes" id="UP001501920">
    <property type="component" value="Chromosome 15"/>
</dbReference>
<dbReference type="GO" id="GO:0016887">
    <property type="term" value="F:ATP hydrolysis activity"/>
    <property type="evidence" value="ECO:0007669"/>
    <property type="project" value="UniProtKB-UniRule"/>
</dbReference>
<feature type="region of interest" description="Disordered" evidence="13">
    <location>
        <begin position="93"/>
        <end position="128"/>
    </location>
</feature>
<dbReference type="Pfam" id="PF22667">
    <property type="entry name" value="Lon_lid"/>
    <property type="match status" value="1"/>
</dbReference>
<dbReference type="FunFam" id="1.10.8.60:FF:000043">
    <property type="entry name" value="Lon protease homolog, mitochondrial"/>
    <property type="match status" value="1"/>
</dbReference>
<dbReference type="InterPro" id="IPR054594">
    <property type="entry name" value="Lon_lid"/>
</dbReference>
<feature type="domain" description="Lon proteolytic" evidence="14">
    <location>
        <begin position="759"/>
        <end position="950"/>
    </location>
</feature>
<dbReference type="InterPro" id="IPR020568">
    <property type="entry name" value="Ribosomal_Su5_D2-typ_SF"/>
</dbReference>
<dbReference type="InterPro" id="IPR027417">
    <property type="entry name" value="P-loop_NTPase"/>
</dbReference>
<comment type="catalytic activity">
    <reaction evidence="9 10">
        <text>Hydrolysis of proteins in presence of ATP.</text>
        <dbReference type="EC" id="3.4.21.53"/>
    </reaction>
</comment>
<dbReference type="GO" id="GO:0005759">
    <property type="term" value="C:mitochondrial matrix"/>
    <property type="evidence" value="ECO:0007669"/>
    <property type="project" value="UniProtKB-SubCell"/>
</dbReference>
<dbReference type="GO" id="GO:0004176">
    <property type="term" value="F:ATP-dependent peptidase activity"/>
    <property type="evidence" value="ECO:0007669"/>
    <property type="project" value="UniProtKB-UniRule"/>
</dbReference>
<evidence type="ECO:0000313" key="16">
    <source>
        <dbReference type="Ensembl" id="ENSPNAP00000058592.1"/>
    </source>
</evidence>
<dbReference type="InterPro" id="IPR003959">
    <property type="entry name" value="ATPase_AAA_core"/>
</dbReference>
<dbReference type="InterPro" id="IPR046336">
    <property type="entry name" value="Lon_prtase_N_sf"/>
</dbReference>
<dbReference type="PROSITE" id="PS51786">
    <property type="entry name" value="LON_PROTEOLYTIC"/>
    <property type="match status" value="1"/>
</dbReference>
<evidence type="ECO:0000259" key="15">
    <source>
        <dbReference type="PROSITE" id="PS51787"/>
    </source>
</evidence>
<dbReference type="SUPFAM" id="SSF52540">
    <property type="entry name" value="P-loop containing nucleoside triphosphate hydrolases"/>
    <property type="match status" value="1"/>
</dbReference>
<evidence type="ECO:0000256" key="1">
    <source>
        <dbReference type="ARBA" id="ARBA00004305"/>
    </source>
</evidence>
<dbReference type="FunFam" id="1.20.58.1480:FF:000013">
    <property type="entry name" value="Lon protease homolog, mitochondrial"/>
    <property type="match status" value="1"/>
</dbReference>
<dbReference type="GO" id="GO:0034599">
    <property type="term" value="P:cellular response to oxidative stress"/>
    <property type="evidence" value="ECO:0007669"/>
    <property type="project" value="UniProtKB-UniRule"/>
</dbReference>
<evidence type="ECO:0000256" key="11">
    <source>
        <dbReference type="PROSITE-ProRule" id="PRU01122"/>
    </source>
</evidence>
<dbReference type="PROSITE" id="PS51787">
    <property type="entry name" value="LON_N"/>
    <property type="match status" value="1"/>
</dbReference>
<dbReference type="Pfam" id="PF00004">
    <property type="entry name" value="AAA"/>
    <property type="match status" value="1"/>
</dbReference>
<evidence type="ECO:0000259" key="14">
    <source>
        <dbReference type="PROSITE" id="PS51786"/>
    </source>
</evidence>
<keyword evidence="8 10" id="KW-0496">Mitochondrion</keyword>
<dbReference type="Gene3D" id="2.30.130.40">
    <property type="entry name" value="LON domain-like"/>
    <property type="match status" value="1"/>
</dbReference>
<reference evidence="16" key="2">
    <citation type="submission" date="2025-08" db="UniProtKB">
        <authorList>
            <consortium name="Ensembl"/>
        </authorList>
    </citation>
    <scope>IDENTIFICATION</scope>
</reference>
<dbReference type="InterPro" id="IPR008268">
    <property type="entry name" value="Peptidase_S16_AS"/>
</dbReference>
<evidence type="ECO:0000256" key="9">
    <source>
        <dbReference type="ARBA" id="ARBA00050665"/>
    </source>
</evidence>
<dbReference type="FunFam" id="2.30.130.40:FF:000004">
    <property type="entry name" value="Lon protease homolog, mitochondrial"/>
    <property type="match status" value="1"/>
</dbReference>
<name>A0AAR2K817_PYGNA</name>
<dbReference type="GO" id="GO:0007005">
    <property type="term" value="P:mitochondrion organization"/>
    <property type="evidence" value="ECO:0007669"/>
    <property type="project" value="TreeGrafter"/>
</dbReference>
<evidence type="ECO:0000256" key="2">
    <source>
        <dbReference type="ARBA" id="ARBA00022670"/>
    </source>
</evidence>
<keyword evidence="5 10" id="KW-0720">Serine protease</keyword>
<dbReference type="GO" id="GO:0006515">
    <property type="term" value="P:protein quality control for misfolded or incompletely synthesized proteins"/>
    <property type="evidence" value="ECO:0007669"/>
    <property type="project" value="UniProtKB-UniRule"/>
</dbReference>
<dbReference type="InterPro" id="IPR027503">
    <property type="entry name" value="Lonm_euk"/>
</dbReference>
<dbReference type="PANTHER" id="PTHR43718:SF2">
    <property type="entry name" value="LON PROTEASE HOMOLOG, MITOCHONDRIAL"/>
    <property type="match status" value="1"/>
</dbReference>
<evidence type="ECO:0000256" key="13">
    <source>
        <dbReference type="SAM" id="MobiDB-lite"/>
    </source>
</evidence>
<dbReference type="PANTHER" id="PTHR43718">
    <property type="entry name" value="LON PROTEASE"/>
    <property type="match status" value="1"/>
</dbReference>
<dbReference type="GO" id="GO:0004252">
    <property type="term" value="F:serine-type endopeptidase activity"/>
    <property type="evidence" value="ECO:0007669"/>
    <property type="project" value="UniProtKB-UniRule"/>
</dbReference>
<dbReference type="InterPro" id="IPR027065">
    <property type="entry name" value="Lon_Prtase"/>
</dbReference>
<dbReference type="Ensembl" id="ENSPNAT00000050491.1">
    <property type="protein sequence ID" value="ENSPNAP00000058592.1"/>
    <property type="gene ID" value="ENSPNAG00000022460.2"/>
</dbReference>
<dbReference type="Pfam" id="PF02190">
    <property type="entry name" value="LON_substr_bdg"/>
    <property type="match status" value="1"/>
</dbReference>
<keyword evidence="17" id="KW-1185">Reference proteome</keyword>
<dbReference type="PRINTS" id="PR00830">
    <property type="entry name" value="ENDOLAPTASE"/>
</dbReference>
<dbReference type="InterPro" id="IPR004815">
    <property type="entry name" value="Lon_bac/euk-typ"/>
</dbReference>
<accession>A0AAR2K817</accession>
<keyword evidence="2 10" id="KW-0645">Protease</keyword>
<dbReference type="Pfam" id="PF05362">
    <property type="entry name" value="Lon_C"/>
    <property type="match status" value="1"/>
</dbReference>
<feature type="region of interest" description="Disordered" evidence="13">
    <location>
        <begin position="246"/>
        <end position="272"/>
    </location>
</feature>
<dbReference type="FunFam" id="3.30.230.10:FF:000015">
    <property type="entry name" value="Lon protease homolog, mitochondrial"/>
    <property type="match status" value="1"/>
</dbReference>
<dbReference type="CDD" id="cd19500">
    <property type="entry name" value="RecA-like_Lon"/>
    <property type="match status" value="1"/>
</dbReference>
<feature type="domain" description="Lon N-terminal" evidence="15">
    <location>
        <begin position="145"/>
        <end position="398"/>
    </location>
</feature>
<dbReference type="SMART" id="SM00464">
    <property type="entry name" value="LON"/>
    <property type="match status" value="1"/>
</dbReference>
<evidence type="ECO:0000256" key="7">
    <source>
        <dbReference type="ARBA" id="ARBA00023125"/>
    </source>
</evidence>
<evidence type="ECO:0000256" key="10">
    <source>
        <dbReference type="HAMAP-Rule" id="MF_03120"/>
    </source>
</evidence>
<comment type="subunit">
    <text evidence="10">Homohexamer or homoheptamer. Organized in a ring with a central cavity.</text>
</comment>
<comment type="similarity">
    <text evidence="10 11 12">Belongs to the peptidase S16 family.</text>
</comment>
<evidence type="ECO:0000256" key="12">
    <source>
        <dbReference type="RuleBase" id="RU000591"/>
    </source>
</evidence>
<dbReference type="Gene3D" id="1.10.8.60">
    <property type="match status" value="1"/>
</dbReference>
<evidence type="ECO:0000256" key="3">
    <source>
        <dbReference type="ARBA" id="ARBA00022741"/>
    </source>
</evidence>
<dbReference type="HAMAP" id="MF_03120">
    <property type="entry name" value="lonm_euk"/>
    <property type="match status" value="1"/>
</dbReference>
<dbReference type="Gene3D" id="1.20.5.5270">
    <property type="match status" value="1"/>
</dbReference>
<dbReference type="Gene3D" id="1.20.58.1480">
    <property type="match status" value="2"/>
</dbReference>
<keyword evidence="3 10" id="KW-0547">Nucleotide-binding</keyword>
<comment type="function">
    <text evidence="10">ATP-dependent serine protease that mediates the selective degradation of misfolded, unassembled or oxidatively damaged polypeptides as well as certain short-lived regulatory proteins in the mitochondrial matrix. May also have a chaperone function in the assembly of inner membrane protein complexes. Participates in the regulation of mitochondrial gene expression and in the maintenance of the integrity of the mitochondrial genome. Binds to mitochondrial DNA in a site-specific manner.</text>
</comment>
<keyword evidence="7 10" id="KW-0238">DNA-binding</keyword>
<dbReference type="GO" id="GO:0043565">
    <property type="term" value="F:sequence-specific DNA binding"/>
    <property type="evidence" value="ECO:0007669"/>
    <property type="project" value="UniProtKB-UniRule"/>
</dbReference>
<protein>
    <recommendedName>
        <fullName evidence="10">Lon protease homolog, mitochondrial</fullName>
        <ecNumber evidence="10">3.4.21.53</ecNumber>
    </recommendedName>
</protein>
<dbReference type="GO" id="GO:0003697">
    <property type="term" value="F:single-stranded DNA binding"/>
    <property type="evidence" value="ECO:0007669"/>
    <property type="project" value="TreeGrafter"/>
</dbReference>
<sequence>MRLWAPYRRAVSSHAHGFSAQVRALFRSQTPGQSGCSSSRSYAYGLGGGSPRGVAPGIGTWRRVSAALPRGRDAPGLGWFVSCDRRGFAMGNRGSGAGGLSGEDGAESGGAGEDDAGEDGAGGGYGAPQMTALTPMMVPEVFPNVPLIAVARNPVFPRFIKIIEVKNKQLMDLLRRKVRLAQPYAGVFLKKDDGDESDVVESLDAVYNTGTFVQIHEMQDLGDKLRMIVMGHRRIRITKQLDVDVDEPVDSEGESKTPRRKSKRSRKDTGSLADAMVERVQDTEFVVEAVPLPNTNEVLMVEVDNVIHEEFQVTEEVKALTAEIVKTIRDIIALNPLYRESVLQMMQAGQRVVDNPIYLSDMGAALTGAESHELQDVLEETNVEEKIKQTHRKYLLQEQLKIIKKELGLEKEDKDAIEEKFRERLKDRTVPEHIMEVINEELNKLSLLDNHSSEFNVTRNYLDWLTSMPWGINSVENLELARAKEVLEEDHYGMEDVKKRILEFIAVSQLRGSTQGKILCFYGPPGVGKTSIARSIARALNREYFRFSVGGMTDVAEIKGHRRTYVGAMPGKIIQCLKKTKTENPLVLIDEVDKIGRGYQGDPSSALLELLDPEQNANFLDHYLDVPVDLSKVLFICTANVIDTIPEPLRDRMEMINVSGYVAQEKLAIAERYLVPQLRALCGLDEQKTSISSEALNVLIRQYCRESGVRNLQKQVEKVFRKAAFRIVSDKETSIKVTAENLQDYVGKPLFTVDRMYDVTPPGVVMGLAWTAMGGSTLFIETSLRRPRTPKGKDGPTEGSLEVTGQLGDVMKESAKIAYTFARSFLMKEQPENDFLVGSHLHLHVPEGATPKDGPSAGCTIVTALLSLATNTPVRQNVAMTGEVSLTGKILPVGGIKEKTIAAKRAGVDCIILPAENKKDFSDLAEYITEGLEVHFAEHYEEIYKIAVNNVIEVALAVV</sequence>
<feature type="active site" evidence="10 11">
    <location>
        <position position="856"/>
    </location>
</feature>
<feature type="active site" evidence="10 11">
    <location>
        <position position="899"/>
    </location>
</feature>
<dbReference type="PROSITE" id="PS01046">
    <property type="entry name" value="LON_SER"/>
    <property type="match status" value="1"/>
</dbReference>
<dbReference type="SUPFAM" id="SSF54211">
    <property type="entry name" value="Ribosomal protein S5 domain 2-like"/>
    <property type="match status" value="1"/>
</dbReference>
<dbReference type="GeneTree" id="ENSGT00530000063553"/>
<dbReference type="InterPro" id="IPR003593">
    <property type="entry name" value="AAA+_ATPase"/>
</dbReference>
<dbReference type="InterPro" id="IPR015947">
    <property type="entry name" value="PUA-like_sf"/>
</dbReference>
<reference evidence="16" key="3">
    <citation type="submission" date="2025-09" db="UniProtKB">
        <authorList>
            <consortium name="Ensembl"/>
        </authorList>
    </citation>
    <scope>IDENTIFICATION</scope>
</reference>
<dbReference type="SUPFAM" id="SSF88697">
    <property type="entry name" value="PUA domain-like"/>
    <property type="match status" value="1"/>
</dbReference>
<dbReference type="InterPro" id="IPR003111">
    <property type="entry name" value="Lon_prtase_N"/>
</dbReference>
<proteinExistence type="inferred from homology"/>
<comment type="subcellular location">
    <subcellularLocation>
        <location evidence="1 10">Mitochondrion matrix</location>
    </subcellularLocation>
</comment>
<gene>
    <name evidence="10 16" type="primary">LONP1</name>
</gene>
<keyword evidence="6 10" id="KW-0067">ATP-binding</keyword>
<evidence type="ECO:0000256" key="5">
    <source>
        <dbReference type="ARBA" id="ARBA00022825"/>
    </source>
</evidence>